<keyword evidence="6 7" id="KW-0998">Cell outer membrane</keyword>
<dbReference type="GO" id="GO:0009279">
    <property type="term" value="C:cell outer membrane"/>
    <property type="evidence" value="ECO:0007669"/>
    <property type="project" value="UniProtKB-SubCell"/>
</dbReference>
<dbReference type="AlphaFoldDB" id="A0A1Y1T862"/>
<dbReference type="Pfam" id="PF13715">
    <property type="entry name" value="CarbopepD_reg_2"/>
    <property type="match status" value="1"/>
</dbReference>
<evidence type="ECO:0000256" key="6">
    <source>
        <dbReference type="ARBA" id="ARBA00023237"/>
    </source>
</evidence>
<dbReference type="SUPFAM" id="SSF49464">
    <property type="entry name" value="Carboxypeptidase regulatory domain-like"/>
    <property type="match status" value="1"/>
</dbReference>
<dbReference type="Gene3D" id="2.170.130.10">
    <property type="entry name" value="TonB-dependent receptor, plug domain"/>
    <property type="match status" value="1"/>
</dbReference>
<dbReference type="STRING" id="1185767.IIF7_04476"/>
<keyword evidence="9" id="KW-0675">Receptor</keyword>
<dbReference type="InterPro" id="IPR023997">
    <property type="entry name" value="TonB-dep_OMP_SusC/RagA_CS"/>
</dbReference>
<dbReference type="InterPro" id="IPR037066">
    <property type="entry name" value="Plug_dom_sf"/>
</dbReference>
<evidence type="ECO:0000256" key="4">
    <source>
        <dbReference type="ARBA" id="ARBA00022692"/>
    </source>
</evidence>
<dbReference type="Proteomes" id="UP000192746">
    <property type="component" value="Unassembled WGS sequence"/>
</dbReference>
<dbReference type="InterPro" id="IPR036942">
    <property type="entry name" value="Beta-barrel_TonB_sf"/>
</dbReference>
<keyword evidence="3 7" id="KW-1134">Transmembrane beta strand</keyword>
<feature type="domain" description="TonB-dependent receptor plug" evidence="8">
    <location>
        <begin position="134"/>
        <end position="244"/>
    </location>
</feature>
<evidence type="ECO:0000313" key="9">
    <source>
        <dbReference type="EMBL" id="ORL46745.1"/>
    </source>
</evidence>
<evidence type="ECO:0000256" key="2">
    <source>
        <dbReference type="ARBA" id="ARBA00022448"/>
    </source>
</evidence>
<keyword evidence="4 7" id="KW-0812">Transmembrane</keyword>
<evidence type="ECO:0000259" key="8">
    <source>
        <dbReference type="Pfam" id="PF07715"/>
    </source>
</evidence>
<evidence type="ECO:0000256" key="7">
    <source>
        <dbReference type="PROSITE-ProRule" id="PRU01360"/>
    </source>
</evidence>
<dbReference type="PROSITE" id="PS52016">
    <property type="entry name" value="TONB_DEPENDENT_REC_3"/>
    <property type="match status" value="1"/>
</dbReference>
<proteinExistence type="inferred from homology"/>
<sequence length="1024" mass="112577">MLQKTNSHPLPLMFKQKIYILFLMLFISGANLFAQNQLTGKIIDNNGMPLLGATVVVKGTSNGTQADMDGNFTLQVANLQDAILVISYVGFSTKEVPINGKKSIEITLEEDSEALSEVVVTALGIKSEKRALGYATAEVEGDNLSAVKATNNFVNALSGKVAGVQISSASSQPGSGARIVIRGGSSITGNNQPLLVVNGVPFDASNGSSSSGLADIDPNSIESLSVLKGAAASALYGSEAANGVILVTTKSGTFNMKPVITLSSSISFDEIYEIPLQDQWSQGYWADGDWVYVDGNSSFTSTSFGPRISDVPGAQSYDRWEIFETGITNENSLSITGGGDKASYYVSYSNLNNNGILSPLEFRRNSINANTSFKFTPKLTVSSNILYTTQKNERLFEDNSNSSFMNTLMSTPNTWNPYPIYAEDGSLRSYRGGSRDPYTWVLDNVGANNERDRFAGTFIIEYEILDHLKFRSVTGISTTNAHTDSHYNLGGYASVQGSYSSSERFSRDIESTETITYDNDFGDFEVNAMIGHNIQENKWRGNYFNGNGLILPGIYNSTNVSGYSAYDDRGMFRSYSFFGQAMIGYKKMLYYTVTGRNDWASSLADSFFYPSHSLGLVFTELLPKNDILNFGKLRASYAKVGSPAGAYARNNPLVSAGGDGVMWPFNGRRSYLSSARIPNENLTNEFKSEVELGLELKLLKSRLNFDIAYYHNWSENQILSEQFLASTGYTYGSVNIGGITHKGVEVGINATPIQTEFFNWDLSLNWSKDNSNVDRLGTNNEPISVGSYGYAIVDQPYPVIFGLGFLRDDQGRLVLDDTPGLSYGRPLADNRGNQILGQTAPEWIGSLRNTFNYKNLSIMFQFDMSKGGNLYSLNDHYLTYYGLAAHQNNRPDNNMTTFDGVMGHYDSSTGEVVVTSETPEPTRYDLYYQTVAQSVLEDNIMPKDYIKLREVQLAYNLPNKIVAGAGLQDVQIAFSGRNLWRSFHDDFEGPDPEINTDGITNGNGYLSYSLPTTKTYSITLTAKF</sequence>
<name>A0A1Y1T862_9FLAO</name>
<dbReference type="RefSeq" id="WP_084840475.1">
    <property type="nucleotide sequence ID" value="NZ_ARYN01000003.1"/>
</dbReference>
<keyword evidence="2 7" id="KW-0813">Transport</keyword>
<keyword evidence="10" id="KW-1185">Reference proteome</keyword>
<keyword evidence="5 7" id="KW-0472">Membrane</keyword>
<dbReference type="InterPro" id="IPR023996">
    <property type="entry name" value="TonB-dep_OMP_SusC/RagA"/>
</dbReference>
<dbReference type="NCBIfam" id="TIGR04056">
    <property type="entry name" value="OMP_RagA_SusC"/>
    <property type="match status" value="1"/>
</dbReference>
<gene>
    <name evidence="9" type="ORF">IIF7_04476</name>
</gene>
<comment type="similarity">
    <text evidence="7">Belongs to the TonB-dependent receptor family.</text>
</comment>
<dbReference type="Gene3D" id="2.60.40.1120">
    <property type="entry name" value="Carboxypeptidase-like, regulatory domain"/>
    <property type="match status" value="1"/>
</dbReference>
<dbReference type="NCBIfam" id="TIGR04057">
    <property type="entry name" value="SusC_RagA_signa"/>
    <property type="match status" value="1"/>
</dbReference>
<comment type="caution">
    <text evidence="9">The sequence shown here is derived from an EMBL/GenBank/DDBJ whole genome shotgun (WGS) entry which is preliminary data.</text>
</comment>
<dbReference type="InterPro" id="IPR008969">
    <property type="entry name" value="CarboxyPept-like_regulatory"/>
</dbReference>
<reference evidence="9 10" key="1">
    <citation type="submission" date="2013-04" db="EMBL/GenBank/DDBJ databases">
        <title>Zunongwangia sp. 22II14-10F7 Genome Sequencing.</title>
        <authorList>
            <person name="Lai Q."/>
            <person name="Shao Z."/>
        </authorList>
    </citation>
    <scope>NUCLEOTIDE SEQUENCE [LARGE SCALE GENOMIC DNA]</scope>
    <source>
        <strain evidence="9 10">22II14-10F7</strain>
    </source>
</reference>
<dbReference type="InterPro" id="IPR039426">
    <property type="entry name" value="TonB-dep_rcpt-like"/>
</dbReference>
<comment type="subcellular location">
    <subcellularLocation>
        <location evidence="1 7">Cell outer membrane</location>
        <topology evidence="1 7">Multi-pass membrane protein</topology>
    </subcellularLocation>
</comment>
<dbReference type="OrthoDB" id="9768177at2"/>
<evidence type="ECO:0000256" key="3">
    <source>
        <dbReference type="ARBA" id="ARBA00022452"/>
    </source>
</evidence>
<organism evidence="9 10">
    <name type="scientific">Zunongwangia atlantica 22II14-10F7</name>
    <dbReference type="NCBI Taxonomy" id="1185767"/>
    <lineage>
        <taxon>Bacteria</taxon>
        <taxon>Pseudomonadati</taxon>
        <taxon>Bacteroidota</taxon>
        <taxon>Flavobacteriia</taxon>
        <taxon>Flavobacteriales</taxon>
        <taxon>Flavobacteriaceae</taxon>
        <taxon>Zunongwangia</taxon>
    </lineage>
</organism>
<dbReference type="EMBL" id="ARYN01000003">
    <property type="protein sequence ID" value="ORL46745.1"/>
    <property type="molecule type" value="Genomic_DNA"/>
</dbReference>
<dbReference type="InterPro" id="IPR012910">
    <property type="entry name" value="Plug_dom"/>
</dbReference>
<dbReference type="SUPFAM" id="SSF56935">
    <property type="entry name" value="Porins"/>
    <property type="match status" value="1"/>
</dbReference>
<evidence type="ECO:0000313" key="10">
    <source>
        <dbReference type="Proteomes" id="UP000192746"/>
    </source>
</evidence>
<dbReference type="Pfam" id="PF07715">
    <property type="entry name" value="Plug"/>
    <property type="match status" value="1"/>
</dbReference>
<evidence type="ECO:0000256" key="5">
    <source>
        <dbReference type="ARBA" id="ARBA00023136"/>
    </source>
</evidence>
<dbReference type="Gene3D" id="2.40.170.20">
    <property type="entry name" value="TonB-dependent receptor, beta-barrel domain"/>
    <property type="match status" value="1"/>
</dbReference>
<protein>
    <submittedName>
        <fullName evidence="9">TonB-dependent Receptor Plug domain-containing protein</fullName>
    </submittedName>
</protein>
<evidence type="ECO:0000256" key="1">
    <source>
        <dbReference type="ARBA" id="ARBA00004571"/>
    </source>
</evidence>
<accession>A0A1Y1T862</accession>